<dbReference type="HOGENOM" id="CLU_210921_0_0_9"/>
<evidence type="ECO:0000313" key="2">
    <source>
        <dbReference type="Proteomes" id="UP000004459"/>
    </source>
</evidence>
<comment type="caution">
    <text evidence="1">The sequence shown here is derived from an EMBL/GenBank/DDBJ whole genome shotgun (WGS) entry which is preliminary data.</text>
</comment>
<protein>
    <submittedName>
        <fullName evidence="1">Uncharacterized protein</fullName>
    </submittedName>
</protein>
<dbReference type="EMBL" id="AGCK01000123">
    <property type="protein sequence ID" value="EHM52045.1"/>
    <property type="molecule type" value="Genomic_DNA"/>
</dbReference>
<sequence length="58" mass="6771">MKCDIETLLSKLLNSYMFTMIIGLPGPFVKEIFMEAEHFIKLCLNRPDSVDWPRPPML</sequence>
<reference evidence="1 2" key="1">
    <citation type="submission" date="2011-08" db="EMBL/GenBank/DDBJ databases">
        <authorList>
            <person name="Weinstock G."/>
            <person name="Sodergren E."/>
            <person name="Clifton S."/>
            <person name="Fulton L."/>
            <person name="Fulton B."/>
            <person name="Courtney L."/>
            <person name="Fronick C."/>
            <person name="Harrison M."/>
            <person name="Strong C."/>
            <person name="Farmer C."/>
            <person name="Delahaunty K."/>
            <person name="Markovic C."/>
            <person name="Hall O."/>
            <person name="Minx P."/>
            <person name="Tomlinson C."/>
            <person name="Mitreva M."/>
            <person name="Hou S."/>
            <person name="Chen J."/>
            <person name="Wollam A."/>
            <person name="Pepin K.H."/>
            <person name="Johnson M."/>
            <person name="Bhonagiri V."/>
            <person name="Zhang X."/>
            <person name="Suruliraj S."/>
            <person name="Warren W."/>
            <person name="Chinwalla A."/>
            <person name="Mardis E.R."/>
            <person name="Wilson R.K."/>
        </authorList>
    </citation>
    <scope>NUCLEOTIDE SEQUENCE [LARGE SCALE GENOMIC DNA]</scope>
    <source>
        <strain evidence="1 2">ATCC 29863</strain>
    </source>
</reference>
<dbReference type="AlphaFoldDB" id="G9YQ51"/>
<organism evidence="1 2">
    <name type="scientific">Flavonifractor plautii ATCC 29863</name>
    <dbReference type="NCBI Taxonomy" id="411475"/>
    <lineage>
        <taxon>Bacteria</taxon>
        <taxon>Bacillati</taxon>
        <taxon>Bacillota</taxon>
        <taxon>Clostridia</taxon>
        <taxon>Eubacteriales</taxon>
        <taxon>Oscillospiraceae</taxon>
        <taxon>Flavonifractor</taxon>
    </lineage>
</organism>
<evidence type="ECO:0000313" key="1">
    <source>
        <dbReference type="EMBL" id="EHM52045.1"/>
    </source>
</evidence>
<dbReference type="Proteomes" id="UP000004459">
    <property type="component" value="Unassembled WGS sequence"/>
</dbReference>
<proteinExistence type="predicted"/>
<name>G9YQ51_FLAPL</name>
<accession>G9YQ51</accession>
<gene>
    <name evidence="1" type="ORF">HMPREF0372_01643</name>
</gene>